<dbReference type="InterPro" id="IPR014710">
    <property type="entry name" value="RmlC-like_jellyroll"/>
</dbReference>
<evidence type="ECO:0000259" key="1">
    <source>
        <dbReference type="Pfam" id="PF12973"/>
    </source>
</evidence>
<dbReference type="InterPro" id="IPR011051">
    <property type="entry name" value="RmlC_Cupin_sf"/>
</dbReference>
<accession>A0A2W4WRY1</accession>
<sequence length="115" mass="12401">MILHNLFSLAERPEQLAWEPFRPGVTICRLYDEGQQGSSAALLKYDPGAAVPTHSHTGYEHIIVLSGAQSDYQGTHKAGTLVINPPDSSHQVASEEGCIVLVIWAKPVVIADPEG</sequence>
<reference evidence="3" key="1">
    <citation type="submission" date="2018-04" db="EMBL/GenBank/DDBJ databases">
        <authorList>
            <person name="Cornet L."/>
        </authorList>
    </citation>
    <scope>NUCLEOTIDE SEQUENCE [LARGE SCALE GENOMIC DNA]</scope>
</reference>
<organism evidence="2 3">
    <name type="scientific">Phormidesmis priestleyi</name>
    <dbReference type="NCBI Taxonomy" id="268141"/>
    <lineage>
        <taxon>Bacteria</taxon>
        <taxon>Bacillati</taxon>
        <taxon>Cyanobacteriota</taxon>
        <taxon>Cyanophyceae</taxon>
        <taxon>Leptolyngbyales</taxon>
        <taxon>Leptolyngbyaceae</taxon>
        <taxon>Phormidesmis</taxon>
    </lineage>
</organism>
<name>A0A2W4WRY1_9CYAN</name>
<proteinExistence type="predicted"/>
<dbReference type="Proteomes" id="UP000249794">
    <property type="component" value="Unassembled WGS sequence"/>
</dbReference>
<gene>
    <name evidence="2" type="ORF">DCF15_19255</name>
</gene>
<reference evidence="2 3" key="2">
    <citation type="submission" date="2018-06" db="EMBL/GenBank/DDBJ databases">
        <title>Metagenomic assembly of (sub)arctic Cyanobacteria and their associated microbiome from non-axenic cultures.</title>
        <authorList>
            <person name="Baurain D."/>
        </authorList>
    </citation>
    <scope>NUCLEOTIDE SEQUENCE [LARGE SCALE GENOMIC DNA]</scope>
    <source>
        <strain evidence="2">ULC027bin1</strain>
    </source>
</reference>
<comment type="caution">
    <text evidence="2">The sequence shown here is derived from an EMBL/GenBank/DDBJ whole genome shotgun (WGS) entry which is preliminary data.</text>
</comment>
<dbReference type="SUPFAM" id="SSF51182">
    <property type="entry name" value="RmlC-like cupins"/>
    <property type="match status" value="1"/>
</dbReference>
<protein>
    <submittedName>
        <fullName evidence="2">Transcription negative regulator ChrR</fullName>
    </submittedName>
</protein>
<dbReference type="Pfam" id="PF12973">
    <property type="entry name" value="Cupin_7"/>
    <property type="match status" value="1"/>
</dbReference>
<evidence type="ECO:0000313" key="2">
    <source>
        <dbReference type="EMBL" id="PZO47290.1"/>
    </source>
</evidence>
<dbReference type="Gene3D" id="2.60.120.10">
    <property type="entry name" value="Jelly Rolls"/>
    <property type="match status" value="1"/>
</dbReference>
<feature type="domain" description="ChrR-like cupin" evidence="1">
    <location>
        <begin position="12"/>
        <end position="102"/>
    </location>
</feature>
<dbReference type="EMBL" id="QBMP01000279">
    <property type="protein sequence ID" value="PZO47290.1"/>
    <property type="molecule type" value="Genomic_DNA"/>
</dbReference>
<dbReference type="InterPro" id="IPR025979">
    <property type="entry name" value="ChrR-like_cupin_dom"/>
</dbReference>
<dbReference type="AlphaFoldDB" id="A0A2W4WRY1"/>
<evidence type="ECO:0000313" key="3">
    <source>
        <dbReference type="Proteomes" id="UP000249794"/>
    </source>
</evidence>